<accession>A0A975FLC0</accession>
<keyword evidence="1" id="KW-0812">Transmembrane</keyword>
<dbReference type="KEGG" id="aarc:G127AT_12205"/>
<keyword evidence="3" id="KW-1185">Reference proteome</keyword>
<organism evidence="2 3">
    <name type="scientific">Agromyces archimandritae</name>
    <dbReference type="NCBI Taxonomy" id="2781962"/>
    <lineage>
        <taxon>Bacteria</taxon>
        <taxon>Bacillati</taxon>
        <taxon>Actinomycetota</taxon>
        <taxon>Actinomycetes</taxon>
        <taxon>Micrococcales</taxon>
        <taxon>Microbacteriaceae</taxon>
        <taxon>Agromyces</taxon>
    </lineage>
</organism>
<evidence type="ECO:0000256" key="1">
    <source>
        <dbReference type="SAM" id="Phobius"/>
    </source>
</evidence>
<dbReference type="Proteomes" id="UP000671914">
    <property type="component" value="Chromosome"/>
</dbReference>
<reference evidence="2" key="1">
    <citation type="submission" date="2021-03" db="EMBL/GenBank/DDBJ databases">
        <title>Agromyces archimandritus sp. nov., isolated from the cockroach Archimandrita tessellata.</title>
        <authorList>
            <person name="Guzman J."/>
            <person name="Ortuzar M."/>
            <person name="Poehlein A."/>
            <person name="Daniel R."/>
            <person name="Trujillo M."/>
            <person name="Vilcinskas A."/>
        </authorList>
    </citation>
    <scope>NUCLEOTIDE SEQUENCE</scope>
    <source>
        <strain evidence="2">G127AT</strain>
    </source>
</reference>
<name>A0A975FLC0_9MICO</name>
<dbReference type="EMBL" id="CP071696">
    <property type="protein sequence ID" value="QTX04049.1"/>
    <property type="molecule type" value="Genomic_DNA"/>
</dbReference>
<keyword evidence="1" id="KW-1133">Transmembrane helix</keyword>
<feature type="transmembrane region" description="Helical" evidence="1">
    <location>
        <begin position="122"/>
        <end position="142"/>
    </location>
</feature>
<feature type="transmembrane region" description="Helical" evidence="1">
    <location>
        <begin position="193"/>
        <end position="213"/>
    </location>
</feature>
<keyword evidence="1" id="KW-0472">Membrane</keyword>
<feature type="transmembrane region" description="Helical" evidence="1">
    <location>
        <begin position="50"/>
        <end position="74"/>
    </location>
</feature>
<dbReference type="InterPro" id="IPR049713">
    <property type="entry name" value="Pr6Pr-like"/>
</dbReference>
<gene>
    <name evidence="2" type="ORF">G127AT_12205</name>
</gene>
<feature type="transmembrane region" description="Helical" evidence="1">
    <location>
        <begin position="21"/>
        <end position="38"/>
    </location>
</feature>
<evidence type="ECO:0000313" key="2">
    <source>
        <dbReference type="EMBL" id="QTX04049.1"/>
    </source>
</evidence>
<feature type="transmembrane region" description="Helical" evidence="1">
    <location>
        <begin position="154"/>
        <end position="173"/>
    </location>
</feature>
<proteinExistence type="predicted"/>
<dbReference type="NCBIfam" id="NF038065">
    <property type="entry name" value="Pr6Pr"/>
    <property type="match status" value="1"/>
</dbReference>
<evidence type="ECO:0000313" key="3">
    <source>
        <dbReference type="Proteomes" id="UP000671914"/>
    </source>
</evidence>
<sequence>MRGWIGERGGRRLRRALGVTRLVLAALAIAALVANFRYVLGFRSFAAENFFSYFTVQSAFFAIGVLIVSGIRALTGAEQRVWLHALRAAVTSYTLVSGIVFGIIAAQASTRDYRVDVPWSDVLLHFVVPAALLVDWAIESWLLPHTRPIPRRAVLAAVPFPVVWLVFTLMRGAEVGWYPYFFLDPYEVGGWPGILVYCTLVLAILLAVTWMLVQLNRVGTRRGAAARVSGADAAAPAPAGVTP</sequence>
<protein>
    <submittedName>
        <fullName evidence="2">Pr6Pr family membrane protein</fullName>
    </submittedName>
</protein>
<dbReference type="AlphaFoldDB" id="A0A975FLC0"/>
<feature type="transmembrane region" description="Helical" evidence="1">
    <location>
        <begin position="86"/>
        <end position="110"/>
    </location>
</feature>
<dbReference type="RefSeq" id="WP_210897254.1">
    <property type="nucleotide sequence ID" value="NZ_CP071696.1"/>
</dbReference>